<dbReference type="EMBL" id="VSSQ01119547">
    <property type="protein sequence ID" value="MPN52940.1"/>
    <property type="molecule type" value="Genomic_DNA"/>
</dbReference>
<accession>A0A645IPA9</accession>
<organism evidence="1">
    <name type="scientific">bioreactor metagenome</name>
    <dbReference type="NCBI Taxonomy" id="1076179"/>
    <lineage>
        <taxon>unclassified sequences</taxon>
        <taxon>metagenomes</taxon>
        <taxon>ecological metagenomes</taxon>
    </lineage>
</organism>
<evidence type="ECO:0008006" key="2">
    <source>
        <dbReference type="Google" id="ProtNLM"/>
    </source>
</evidence>
<comment type="caution">
    <text evidence="1">The sequence shown here is derived from an EMBL/GenBank/DDBJ whole genome shotgun (WGS) entry which is preliminary data.</text>
</comment>
<dbReference type="AlphaFoldDB" id="A0A645IPA9"/>
<reference evidence="1" key="1">
    <citation type="submission" date="2019-08" db="EMBL/GenBank/DDBJ databases">
        <authorList>
            <person name="Kucharzyk K."/>
            <person name="Murdoch R.W."/>
            <person name="Higgins S."/>
            <person name="Loffler F."/>
        </authorList>
    </citation>
    <scope>NUCLEOTIDE SEQUENCE</scope>
</reference>
<name>A0A645IPA9_9ZZZZ</name>
<proteinExistence type="predicted"/>
<gene>
    <name evidence="1" type="ORF">SDC9_200603</name>
</gene>
<sequence length="55" mass="6163">MNILAAALDAGLRTNAMEGFVPCDEFKAHIEDVKMRRLTLAELEAMTIQKYLVLP</sequence>
<protein>
    <recommendedName>
        <fullName evidence="2">GS catalytic domain-containing protein</fullName>
    </recommendedName>
</protein>
<evidence type="ECO:0000313" key="1">
    <source>
        <dbReference type="EMBL" id="MPN52940.1"/>
    </source>
</evidence>